<feature type="region of interest" description="Disordered" evidence="1">
    <location>
        <begin position="44"/>
        <end position="69"/>
    </location>
</feature>
<reference evidence="2" key="1">
    <citation type="submission" date="2019-08" db="EMBL/GenBank/DDBJ databases">
        <title>The improved chromosome-level genome for the pearl oyster Pinctada fucata martensii using PacBio sequencing and Hi-C.</title>
        <authorList>
            <person name="Zheng Z."/>
        </authorList>
    </citation>
    <scope>NUCLEOTIDE SEQUENCE</scope>
    <source>
        <strain evidence="2">ZZ-2019</strain>
        <tissue evidence="2">Adductor muscle</tissue>
    </source>
</reference>
<name>A0AA88Y8L5_PINIB</name>
<protein>
    <submittedName>
        <fullName evidence="2">Uncharacterized protein</fullName>
    </submittedName>
</protein>
<comment type="caution">
    <text evidence="2">The sequence shown here is derived from an EMBL/GenBank/DDBJ whole genome shotgun (WGS) entry which is preliminary data.</text>
</comment>
<dbReference type="EMBL" id="VSWD01000006">
    <property type="protein sequence ID" value="KAK3100092.1"/>
    <property type="molecule type" value="Genomic_DNA"/>
</dbReference>
<evidence type="ECO:0000313" key="3">
    <source>
        <dbReference type="Proteomes" id="UP001186944"/>
    </source>
</evidence>
<keyword evidence="3" id="KW-1185">Reference proteome</keyword>
<evidence type="ECO:0000313" key="2">
    <source>
        <dbReference type="EMBL" id="KAK3100092.1"/>
    </source>
</evidence>
<accession>A0AA88Y8L5</accession>
<proteinExistence type="predicted"/>
<evidence type="ECO:0000256" key="1">
    <source>
        <dbReference type="SAM" id="MobiDB-lite"/>
    </source>
</evidence>
<sequence length="356" mass="40962">MSDYVELGSFKMPSVNELFELHSNEHFDLLRSIFEADFEADDQVDGQETAVQPAPVPGDQEPEADEGVSTSNIRFQKVTDEQIKKFEEAHQSDSTKLNTKWVVKLFQDWHVNEYQICMDFETISENDLSWKLRKFYCEAKSKTGENYHKNSLKNIRAGLNRHLSDIGRKIDIVRGIEFKSANKVLDGMLKEMVKSGVSKPTKHKAIIESYDLQRISQYFQNAESNPIILRQAVWYNLSIHFVSRGLEFHHQLLKTSLLFNTDDSGAEYVTLSNEYQQKNFQGGLHSEEAPADKRMYATGQPSCPVHLLRKFLDKTDDEATHLFNTCTQDAVTNPVQISKWFSAKQLSKRTFSNFMP</sequence>
<dbReference type="PANTHER" id="PTHR21446">
    <property type="entry name" value="DUF3504 DOMAIN-CONTAINING PROTEIN"/>
    <property type="match status" value="1"/>
</dbReference>
<organism evidence="2 3">
    <name type="scientific">Pinctada imbricata</name>
    <name type="common">Atlantic pearl-oyster</name>
    <name type="synonym">Pinctada martensii</name>
    <dbReference type="NCBI Taxonomy" id="66713"/>
    <lineage>
        <taxon>Eukaryota</taxon>
        <taxon>Metazoa</taxon>
        <taxon>Spiralia</taxon>
        <taxon>Lophotrochozoa</taxon>
        <taxon>Mollusca</taxon>
        <taxon>Bivalvia</taxon>
        <taxon>Autobranchia</taxon>
        <taxon>Pteriomorphia</taxon>
        <taxon>Pterioida</taxon>
        <taxon>Pterioidea</taxon>
        <taxon>Pteriidae</taxon>
        <taxon>Pinctada</taxon>
    </lineage>
</organism>
<dbReference type="AlphaFoldDB" id="A0AA88Y8L5"/>
<dbReference type="Proteomes" id="UP001186944">
    <property type="component" value="Unassembled WGS sequence"/>
</dbReference>
<dbReference type="PANTHER" id="PTHR21446:SF6">
    <property type="entry name" value="MITOCHONDRIAL ANTIVIRAL-SIGNALING PROTEIN"/>
    <property type="match status" value="1"/>
</dbReference>
<dbReference type="InterPro" id="IPR052787">
    <property type="entry name" value="MAVS"/>
</dbReference>
<gene>
    <name evidence="2" type="ORF">FSP39_014603</name>
</gene>